<dbReference type="SUPFAM" id="SSF47323">
    <property type="entry name" value="Anticodon-binding domain of a subclass of class I aminoacyl-tRNA synthetases"/>
    <property type="match status" value="1"/>
</dbReference>
<gene>
    <name evidence="12" type="ORF">RBB81_17645</name>
</gene>
<dbReference type="InterPro" id="IPR001278">
    <property type="entry name" value="Arg-tRNA-ligase"/>
</dbReference>
<dbReference type="SMART" id="SM00836">
    <property type="entry name" value="DALR_1"/>
    <property type="match status" value="1"/>
</dbReference>
<feature type="domain" description="DALR anticodon binding" evidence="10">
    <location>
        <begin position="558"/>
        <end position="684"/>
    </location>
</feature>
<evidence type="ECO:0000259" key="10">
    <source>
        <dbReference type="SMART" id="SM00836"/>
    </source>
</evidence>
<dbReference type="SMART" id="SM01016">
    <property type="entry name" value="Arg_tRNA_synt_N"/>
    <property type="match status" value="1"/>
</dbReference>
<keyword evidence="4" id="KW-0547">Nucleotide-binding</keyword>
<evidence type="ECO:0000256" key="7">
    <source>
        <dbReference type="ARBA" id="ARBA00033033"/>
    </source>
</evidence>
<evidence type="ECO:0000256" key="1">
    <source>
        <dbReference type="ARBA" id="ARBA00005594"/>
    </source>
</evidence>
<sequence>MYRTIQQSLLARIQAILLAKYDVTLTNLVVEQPPSIALGELALPVAFELAKRLRKAPRAIATELAAELTAALPTLEGVASVEVAGAGYLNIHLDRAAAVRRIAADQHADIGGPGFRLVEHTSINPNKAAHIGHLRNAILGDTFQRLLRPDTFKTGYEVGVQNYIDNTGVQVADVVVGLVYLEGKTLTSTRELLTELLETNQRIDFYCWDLYARVSQWYTADPEHIDARKQIRLDTLHALEIGNNDTADIADLISTAILRRHLETMQRLNIEYDFLPRESEILSLHFWDAARELMLEKGVLYLETAGKNKGCYVMRRAGNEPGAPHLDSEMWDSTNPTTSDSSLPDEDAKVIVRSNGTVTYVGKDIAYHLWKFGLLPGKDFGYTKFREYPDRCCWISTTHGETPHPTFGKADHIYNVIDSRQNDPQNNVIAALRGMGYTEAADNYTHFSYEMVALTPRCAVELGYTISEEDQKKPFIEVSGRKGFGVKADDLLDRLIAAAKSEVDTRHPEIEPAERLTIATQIAVGALRYFMLRFTRNTVIAFDFKDALSFEGETGPYVQYAIVRAANIFRKANTTEAASLAAIATLDLSNILDTEEGSSLWETWLLASKLTLLTEQCIATAEPAYLAKYAFQLAQQFNNFYHRHHVLNETNPTRKALLLATAAVAQREMIRALDYLGIEAPPVM</sequence>
<dbReference type="InterPro" id="IPR014729">
    <property type="entry name" value="Rossmann-like_a/b/a_fold"/>
</dbReference>
<evidence type="ECO:0000256" key="4">
    <source>
        <dbReference type="ARBA" id="ARBA00022741"/>
    </source>
</evidence>
<evidence type="ECO:0000313" key="12">
    <source>
        <dbReference type="EMBL" id="XCB21395.1"/>
    </source>
</evidence>
<dbReference type="Gene3D" id="1.10.730.10">
    <property type="entry name" value="Isoleucyl-tRNA Synthetase, Domain 1"/>
    <property type="match status" value="1"/>
</dbReference>
<dbReference type="PANTHER" id="PTHR11956:SF5">
    <property type="entry name" value="ARGININE--TRNA LIGASE, CYTOPLASMIC"/>
    <property type="match status" value="1"/>
</dbReference>
<dbReference type="GO" id="GO:0005524">
    <property type="term" value="F:ATP binding"/>
    <property type="evidence" value="ECO:0007669"/>
    <property type="project" value="UniProtKB-KW"/>
</dbReference>
<dbReference type="AlphaFoldDB" id="A0AAU7YXV4"/>
<accession>A0AAU7YXV4</accession>
<feature type="region of interest" description="Disordered" evidence="9">
    <location>
        <begin position="323"/>
        <end position="344"/>
    </location>
</feature>
<name>A0AAU7YXV4_9BACT</name>
<keyword evidence="3" id="KW-0436">Ligase</keyword>
<keyword evidence="5" id="KW-0067">ATP-binding</keyword>
<dbReference type="Gene3D" id="3.40.50.620">
    <property type="entry name" value="HUPs"/>
    <property type="match status" value="1"/>
</dbReference>
<comment type="catalytic activity">
    <reaction evidence="8">
        <text>tRNA(Arg) + L-arginine + ATP = L-arginyl-tRNA(Arg) + AMP + diphosphate</text>
        <dbReference type="Rhea" id="RHEA:20301"/>
        <dbReference type="Rhea" id="RHEA-COMP:9658"/>
        <dbReference type="Rhea" id="RHEA-COMP:9673"/>
        <dbReference type="ChEBI" id="CHEBI:30616"/>
        <dbReference type="ChEBI" id="CHEBI:32682"/>
        <dbReference type="ChEBI" id="CHEBI:33019"/>
        <dbReference type="ChEBI" id="CHEBI:78442"/>
        <dbReference type="ChEBI" id="CHEBI:78513"/>
        <dbReference type="ChEBI" id="CHEBI:456215"/>
        <dbReference type="EC" id="6.1.1.19"/>
    </reaction>
</comment>
<evidence type="ECO:0000256" key="8">
    <source>
        <dbReference type="ARBA" id="ARBA00049339"/>
    </source>
</evidence>
<evidence type="ECO:0000256" key="5">
    <source>
        <dbReference type="ARBA" id="ARBA00022840"/>
    </source>
</evidence>
<dbReference type="PANTHER" id="PTHR11956">
    <property type="entry name" value="ARGINYL-TRNA SYNTHETASE"/>
    <property type="match status" value="1"/>
</dbReference>
<evidence type="ECO:0000256" key="6">
    <source>
        <dbReference type="ARBA" id="ARBA00023146"/>
    </source>
</evidence>
<dbReference type="InterPro" id="IPR005148">
    <property type="entry name" value="Arg-tRNA-synth_N"/>
</dbReference>
<dbReference type="KEGG" id="tgi:RBB81_17645"/>
<evidence type="ECO:0000259" key="11">
    <source>
        <dbReference type="SMART" id="SM01016"/>
    </source>
</evidence>
<reference evidence="12" key="1">
    <citation type="submission" date="2023-08" db="EMBL/GenBank/DDBJ databases">
        <authorList>
            <person name="Messyasz A."/>
            <person name="Mannisto M.K."/>
            <person name="Kerkhof L.J."/>
            <person name="Haggblom M."/>
        </authorList>
    </citation>
    <scope>NUCLEOTIDE SEQUENCE</scope>
    <source>
        <strain evidence="12">M8UP39</strain>
    </source>
</reference>
<dbReference type="SUPFAM" id="SSF55190">
    <property type="entry name" value="Arginyl-tRNA synthetase (ArgRS), N-terminal 'additional' domain"/>
    <property type="match status" value="1"/>
</dbReference>
<dbReference type="GO" id="GO:0006420">
    <property type="term" value="P:arginyl-tRNA aminoacylation"/>
    <property type="evidence" value="ECO:0007669"/>
    <property type="project" value="InterPro"/>
</dbReference>
<dbReference type="GO" id="GO:0004814">
    <property type="term" value="F:arginine-tRNA ligase activity"/>
    <property type="evidence" value="ECO:0007669"/>
    <property type="project" value="UniProtKB-EC"/>
</dbReference>
<dbReference type="InterPro" id="IPR009080">
    <property type="entry name" value="tRNAsynth_Ia_anticodon-bd"/>
</dbReference>
<keyword evidence="6" id="KW-0030">Aminoacyl-tRNA synthetase</keyword>
<evidence type="ECO:0000256" key="2">
    <source>
        <dbReference type="ARBA" id="ARBA00012837"/>
    </source>
</evidence>
<dbReference type="GO" id="GO:0005737">
    <property type="term" value="C:cytoplasm"/>
    <property type="evidence" value="ECO:0007669"/>
    <property type="project" value="InterPro"/>
</dbReference>
<dbReference type="EC" id="6.1.1.19" evidence="2"/>
<dbReference type="Pfam" id="PF05746">
    <property type="entry name" value="DALR_1"/>
    <property type="match status" value="1"/>
</dbReference>
<evidence type="ECO:0000256" key="9">
    <source>
        <dbReference type="SAM" id="MobiDB-lite"/>
    </source>
</evidence>
<dbReference type="PRINTS" id="PR01038">
    <property type="entry name" value="TRNASYNTHARG"/>
</dbReference>
<dbReference type="RefSeq" id="WP_353071565.1">
    <property type="nucleotide sequence ID" value="NZ_CP132938.1"/>
</dbReference>
<dbReference type="SUPFAM" id="SSF52374">
    <property type="entry name" value="Nucleotidylyl transferase"/>
    <property type="match status" value="1"/>
</dbReference>
<comment type="similarity">
    <text evidence="1">Belongs to the class-I aminoacyl-tRNA synthetase family.</text>
</comment>
<protein>
    <recommendedName>
        <fullName evidence="2">arginine--tRNA ligase</fullName>
        <ecNumber evidence="2">6.1.1.19</ecNumber>
    </recommendedName>
    <alternativeName>
        <fullName evidence="7">Arginyl-tRNA synthetase</fullName>
    </alternativeName>
</protein>
<proteinExistence type="inferred from homology"/>
<evidence type="ECO:0000256" key="3">
    <source>
        <dbReference type="ARBA" id="ARBA00022598"/>
    </source>
</evidence>
<dbReference type="Pfam" id="PF03485">
    <property type="entry name" value="Arg_tRNA_synt_N"/>
    <property type="match status" value="1"/>
</dbReference>
<dbReference type="InterPro" id="IPR036695">
    <property type="entry name" value="Arg-tRNA-synth_N_sf"/>
</dbReference>
<feature type="compositionally biased region" description="Polar residues" evidence="9">
    <location>
        <begin position="331"/>
        <end position="342"/>
    </location>
</feature>
<organism evidence="12">
    <name type="scientific">Tunturiibacter gelidiferens</name>
    <dbReference type="NCBI Taxonomy" id="3069689"/>
    <lineage>
        <taxon>Bacteria</taxon>
        <taxon>Pseudomonadati</taxon>
        <taxon>Acidobacteriota</taxon>
        <taxon>Terriglobia</taxon>
        <taxon>Terriglobales</taxon>
        <taxon>Acidobacteriaceae</taxon>
        <taxon>Tunturiibacter</taxon>
    </lineage>
</organism>
<dbReference type="EMBL" id="CP132938">
    <property type="protein sequence ID" value="XCB21395.1"/>
    <property type="molecule type" value="Genomic_DNA"/>
</dbReference>
<reference evidence="12" key="2">
    <citation type="journal article" date="2024" name="Environ. Microbiol.">
        <title>Genome analysis and description of Tunturibacter gen. nov. expands the diversity of Terriglobia in tundra soils.</title>
        <authorList>
            <person name="Messyasz A."/>
            <person name="Mannisto M.K."/>
            <person name="Kerkhof L.J."/>
            <person name="Haggblom M.M."/>
        </authorList>
    </citation>
    <scope>NUCLEOTIDE SEQUENCE</scope>
    <source>
        <strain evidence="12">M8UP39</strain>
    </source>
</reference>
<dbReference type="InterPro" id="IPR008909">
    <property type="entry name" value="DALR_anticod-bd"/>
</dbReference>
<feature type="domain" description="Arginyl tRNA synthetase N-terminal" evidence="11">
    <location>
        <begin position="3"/>
        <end position="93"/>
    </location>
</feature>
<dbReference type="Gene3D" id="3.30.1360.70">
    <property type="entry name" value="Arginyl tRNA synthetase N-terminal domain"/>
    <property type="match status" value="1"/>
</dbReference>